<evidence type="ECO:0000313" key="4">
    <source>
        <dbReference type="Proteomes" id="UP001595848"/>
    </source>
</evidence>
<comment type="caution">
    <text evidence="3">The sequence shown here is derived from an EMBL/GenBank/DDBJ whole genome shotgun (WGS) entry which is preliminary data.</text>
</comment>
<protein>
    <submittedName>
        <fullName evidence="3">Bug family tripartite tricarboxylate transporter substrate binding protein</fullName>
    </submittedName>
</protein>
<organism evidence="3 4">
    <name type="scientific">Candidimonas humi</name>
    <dbReference type="NCBI Taxonomy" id="683355"/>
    <lineage>
        <taxon>Bacteria</taxon>
        <taxon>Pseudomonadati</taxon>
        <taxon>Pseudomonadota</taxon>
        <taxon>Betaproteobacteria</taxon>
        <taxon>Burkholderiales</taxon>
        <taxon>Alcaligenaceae</taxon>
        <taxon>Candidimonas</taxon>
    </lineage>
</organism>
<evidence type="ECO:0000256" key="2">
    <source>
        <dbReference type="SAM" id="SignalP"/>
    </source>
</evidence>
<dbReference type="PANTHER" id="PTHR42928">
    <property type="entry name" value="TRICARBOXYLATE-BINDING PROTEIN"/>
    <property type="match status" value="1"/>
</dbReference>
<evidence type="ECO:0000313" key="3">
    <source>
        <dbReference type="EMBL" id="MFC4200428.1"/>
    </source>
</evidence>
<dbReference type="Gene3D" id="3.40.190.150">
    <property type="entry name" value="Bordetella uptake gene, domain 1"/>
    <property type="match status" value="1"/>
</dbReference>
<dbReference type="PANTHER" id="PTHR42928:SF5">
    <property type="entry name" value="BLR1237 PROTEIN"/>
    <property type="match status" value="1"/>
</dbReference>
<dbReference type="PIRSF" id="PIRSF017082">
    <property type="entry name" value="YflP"/>
    <property type="match status" value="1"/>
</dbReference>
<feature type="signal peptide" evidence="2">
    <location>
        <begin position="1"/>
        <end position="26"/>
    </location>
</feature>
<dbReference type="Proteomes" id="UP001595848">
    <property type="component" value="Unassembled WGS sequence"/>
</dbReference>
<gene>
    <name evidence="3" type="ORF">ACFOY1_05635</name>
</gene>
<feature type="chain" id="PRO_5045180561" evidence="2">
    <location>
        <begin position="27"/>
        <end position="326"/>
    </location>
</feature>
<keyword evidence="4" id="KW-1185">Reference proteome</keyword>
<dbReference type="EMBL" id="JBHSBV010000002">
    <property type="protein sequence ID" value="MFC4200428.1"/>
    <property type="molecule type" value="Genomic_DNA"/>
</dbReference>
<dbReference type="Gene3D" id="3.40.190.10">
    <property type="entry name" value="Periplasmic binding protein-like II"/>
    <property type="match status" value="1"/>
</dbReference>
<comment type="similarity">
    <text evidence="1">Belongs to the UPF0065 (bug) family.</text>
</comment>
<reference evidence="4" key="1">
    <citation type="journal article" date="2019" name="Int. J. Syst. Evol. Microbiol.">
        <title>The Global Catalogue of Microorganisms (GCM) 10K type strain sequencing project: providing services to taxonomists for standard genome sequencing and annotation.</title>
        <authorList>
            <consortium name="The Broad Institute Genomics Platform"/>
            <consortium name="The Broad Institute Genome Sequencing Center for Infectious Disease"/>
            <person name="Wu L."/>
            <person name="Ma J."/>
        </authorList>
    </citation>
    <scope>NUCLEOTIDE SEQUENCE [LARGE SCALE GENOMIC DNA]</scope>
    <source>
        <strain evidence="4">LMG 24813</strain>
    </source>
</reference>
<proteinExistence type="inferred from homology"/>
<name>A0ABV8NX35_9BURK</name>
<sequence>MKANKMVAKGTLCASIMALSMSAALAAYPDQPIHVVVGYSAGGTTDILARALGEQLSKILKTPVVVENKPGAAGSIAAAYVSNSKPDGYTLFIATVSSHGINPALYKKLGYEPVKGFAPVSMLASIPLVLIANPKLKFKTVQDLVDAIKAKPGTFNYSSSGNGSPVHIAGAMFADQAHLKAVHVPYRGGALANTAVISGDVQYSFATLPAALPQVKAGTVTALAVTTKKRSPQLPDVPTVAENKNFPGYEINTWNALLAPAGTPEATVKKLNAAVVEAMNTKKLQTTFKSQGAEPESSTPQELQAFIGEQLAHWKTVMDKLNIHLN</sequence>
<dbReference type="RefSeq" id="WP_246600509.1">
    <property type="nucleotide sequence ID" value="NZ_JAHTBN010000003.1"/>
</dbReference>
<keyword evidence="2" id="KW-0732">Signal</keyword>
<accession>A0ABV8NX35</accession>
<dbReference type="CDD" id="cd13578">
    <property type="entry name" value="PBP2_Bug27"/>
    <property type="match status" value="1"/>
</dbReference>
<dbReference type="InterPro" id="IPR005064">
    <property type="entry name" value="BUG"/>
</dbReference>
<evidence type="ECO:0000256" key="1">
    <source>
        <dbReference type="ARBA" id="ARBA00006987"/>
    </source>
</evidence>
<dbReference type="SUPFAM" id="SSF53850">
    <property type="entry name" value="Periplasmic binding protein-like II"/>
    <property type="match status" value="1"/>
</dbReference>
<dbReference type="Pfam" id="PF03401">
    <property type="entry name" value="TctC"/>
    <property type="match status" value="1"/>
</dbReference>
<dbReference type="InterPro" id="IPR042100">
    <property type="entry name" value="Bug_dom1"/>
</dbReference>